<keyword evidence="8 9" id="KW-0472">Membrane</keyword>
<keyword evidence="6 9" id="KW-0812">Transmembrane</keyword>
<evidence type="ECO:0000256" key="4">
    <source>
        <dbReference type="ARBA" id="ARBA00022597"/>
    </source>
</evidence>
<keyword evidence="3" id="KW-1003">Cell membrane</keyword>
<proteinExistence type="predicted"/>
<reference evidence="11 12" key="1">
    <citation type="journal article" date="2019" name="Int. J. Syst. Evol. Microbiol.">
        <title>The Global Catalogue of Microorganisms (GCM) 10K type strain sequencing project: providing services to taxonomists for standard genome sequencing and annotation.</title>
        <authorList>
            <consortium name="The Broad Institute Genomics Platform"/>
            <consortium name="The Broad Institute Genome Sequencing Center for Infectious Disease"/>
            <person name="Wu L."/>
            <person name="Ma J."/>
        </authorList>
    </citation>
    <scope>NUCLEOTIDE SEQUENCE [LARGE SCALE GENOMIC DNA]</scope>
    <source>
        <strain evidence="11 12">JCM 1407</strain>
    </source>
</reference>
<gene>
    <name evidence="11" type="ORF">GCM10008906_00470</name>
</gene>
<evidence type="ECO:0000313" key="12">
    <source>
        <dbReference type="Proteomes" id="UP001501510"/>
    </source>
</evidence>
<evidence type="ECO:0000256" key="5">
    <source>
        <dbReference type="ARBA" id="ARBA00022683"/>
    </source>
</evidence>
<comment type="subcellular location">
    <subcellularLocation>
        <location evidence="1">Cell membrane</location>
        <topology evidence="1">Multi-pass membrane protein</topology>
    </subcellularLocation>
</comment>
<feature type="transmembrane region" description="Helical" evidence="9">
    <location>
        <begin position="327"/>
        <end position="345"/>
    </location>
</feature>
<keyword evidence="12" id="KW-1185">Reference proteome</keyword>
<feature type="transmembrane region" description="Helical" evidence="9">
    <location>
        <begin position="124"/>
        <end position="156"/>
    </location>
</feature>
<dbReference type="Proteomes" id="UP001501510">
    <property type="component" value="Unassembled WGS sequence"/>
</dbReference>
<feature type="transmembrane region" description="Helical" evidence="9">
    <location>
        <begin position="216"/>
        <end position="238"/>
    </location>
</feature>
<dbReference type="Pfam" id="PF03611">
    <property type="entry name" value="EIIC-GAT"/>
    <property type="match status" value="1"/>
</dbReference>
<comment type="caution">
    <text evidence="11">The sequence shown here is derived from an EMBL/GenBank/DDBJ whole genome shotgun (WGS) entry which is preliminary data.</text>
</comment>
<keyword evidence="5" id="KW-0598">Phosphotransferase system</keyword>
<evidence type="ECO:0000256" key="7">
    <source>
        <dbReference type="ARBA" id="ARBA00022989"/>
    </source>
</evidence>
<evidence type="ECO:0000256" key="1">
    <source>
        <dbReference type="ARBA" id="ARBA00004651"/>
    </source>
</evidence>
<feature type="domain" description="PTS EIIC type-2" evidence="10">
    <location>
        <begin position="4"/>
        <end position="417"/>
    </location>
</feature>
<evidence type="ECO:0000259" key="10">
    <source>
        <dbReference type="PROSITE" id="PS51104"/>
    </source>
</evidence>
<keyword evidence="2" id="KW-0813">Transport</keyword>
<keyword evidence="4" id="KW-0762">Sugar transport</keyword>
<dbReference type="InterPro" id="IPR004703">
    <property type="entry name" value="PTS_sugar-sp_permease"/>
</dbReference>
<dbReference type="InterPro" id="IPR013853">
    <property type="entry name" value="EIIC-GAT"/>
</dbReference>
<dbReference type="PROSITE" id="PS51104">
    <property type="entry name" value="PTS_EIIC_TYPE_2"/>
    <property type="match status" value="1"/>
</dbReference>
<feature type="transmembrane region" description="Helical" evidence="9">
    <location>
        <begin position="244"/>
        <end position="262"/>
    </location>
</feature>
<protein>
    <submittedName>
        <fullName evidence="11">PTS galactitol transporter subunit IIC</fullName>
    </submittedName>
</protein>
<dbReference type="EMBL" id="BAAACG010000001">
    <property type="protein sequence ID" value="GAA0731702.1"/>
    <property type="molecule type" value="Genomic_DNA"/>
</dbReference>
<organism evidence="11 12">
    <name type="scientific">Clostridium oceanicum</name>
    <dbReference type="NCBI Taxonomy" id="1543"/>
    <lineage>
        <taxon>Bacteria</taxon>
        <taxon>Bacillati</taxon>
        <taxon>Bacillota</taxon>
        <taxon>Clostridia</taxon>
        <taxon>Eubacteriales</taxon>
        <taxon>Clostridiaceae</taxon>
        <taxon>Clostridium</taxon>
    </lineage>
</organism>
<evidence type="ECO:0000256" key="8">
    <source>
        <dbReference type="ARBA" id="ARBA00023136"/>
    </source>
</evidence>
<evidence type="ECO:0000256" key="6">
    <source>
        <dbReference type="ARBA" id="ARBA00022692"/>
    </source>
</evidence>
<evidence type="ECO:0000313" key="11">
    <source>
        <dbReference type="EMBL" id="GAA0731702.1"/>
    </source>
</evidence>
<accession>A0ABN1J885</accession>
<dbReference type="InterPro" id="IPR013014">
    <property type="entry name" value="PTS_EIIC_2"/>
</dbReference>
<name>A0ABN1J885_9CLOT</name>
<dbReference type="PIRSF" id="PIRSF006304">
    <property type="entry name" value="GatC"/>
    <property type="match status" value="1"/>
</dbReference>
<feature type="transmembrane region" description="Helical" evidence="9">
    <location>
        <begin position="6"/>
        <end position="27"/>
    </location>
</feature>
<feature type="transmembrane region" description="Helical" evidence="9">
    <location>
        <begin position="357"/>
        <end position="379"/>
    </location>
</feature>
<keyword evidence="7 9" id="KW-1133">Transmembrane helix</keyword>
<dbReference type="RefSeq" id="WP_343757637.1">
    <property type="nucleotide sequence ID" value="NZ_BAAACG010000001.1"/>
</dbReference>
<evidence type="ECO:0000256" key="3">
    <source>
        <dbReference type="ARBA" id="ARBA00022475"/>
    </source>
</evidence>
<feature type="transmembrane region" description="Helical" evidence="9">
    <location>
        <begin position="39"/>
        <end position="59"/>
    </location>
</feature>
<dbReference type="PANTHER" id="PTHR37324:SF2">
    <property type="entry name" value="PTS SYSTEM GALACTITOL-SPECIFIC EIIC COMPONENT"/>
    <property type="match status" value="1"/>
</dbReference>
<feature type="transmembrane region" description="Helical" evidence="9">
    <location>
        <begin position="289"/>
        <end position="321"/>
    </location>
</feature>
<feature type="transmembrane region" description="Helical" evidence="9">
    <location>
        <begin position="79"/>
        <end position="104"/>
    </location>
</feature>
<sequence>MQIIQFILDLGPTVMMPVIITILGVLFGQKISKAFRAGLTIGIGFAGINLVIGLLVNNLSPATQAMVTNWGLKLDIMDVGWPIAASISFGTTIVPAVFLIGIFINTVMLGLNWTKTMNVDLWNYWHFIFTGALVMYLTNNVVIGLIASALTIIIILKLADFTAPYVEKFFQMPGVSLPHTETVSWALVGIGINKILDKIPGINKINFDTDTIQKKFGIFGEPMIMGLILGAGIGGLAKYQVKEIIVLAVNMSAVMFIMPRMVRILMEGLLPLSESAREFINKRFPGKEVYIGLDAAVVIGHPAVISTGLIMIPITLLIAAILPGNRLLPFTDLAVLPFLVIWAVVPSKGNIIRSVITSTIMVCFMLLIATDIAGVATIMAKDVNFAFPEGTSTISSLDAGAHLIPYIIFKIVQLFMT</sequence>
<evidence type="ECO:0000256" key="2">
    <source>
        <dbReference type="ARBA" id="ARBA00022448"/>
    </source>
</evidence>
<dbReference type="PANTHER" id="PTHR37324">
    <property type="entry name" value="PTS SYSTEM GALACTITOL-SPECIFIC EIIC COMPONENT"/>
    <property type="match status" value="1"/>
</dbReference>
<evidence type="ECO:0000256" key="9">
    <source>
        <dbReference type="SAM" id="Phobius"/>
    </source>
</evidence>